<dbReference type="HAMAP" id="MF_01347">
    <property type="entry name" value="ATP_synth_beta_bact"/>
    <property type="match status" value="1"/>
</dbReference>
<dbReference type="InterPro" id="IPR027417">
    <property type="entry name" value="P-loop_NTPase"/>
</dbReference>
<dbReference type="SUPFAM" id="SSF52540">
    <property type="entry name" value="P-loop containing nucleoside triphosphate hydrolases"/>
    <property type="match status" value="1"/>
</dbReference>
<feature type="region of interest" description="Disordered" evidence="14">
    <location>
        <begin position="1"/>
        <end position="30"/>
    </location>
</feature>
<dbReference type="InterPro" id="IPR055190">
    <property type="entry name" value="ATP-synt_VA_C"/>
</dbReference>
<dbReference type="Proteomes" id="UP000054683">
    <property type="component" value="Unassembled WGS sequence"/>
</dbReference>
<dbReference type="Gene3D" id="2.40.10.170">
    <property type="match status" value="1"/>
</dbReference>
<keyword evidence="7 13" id="KW-0067">ATP-binding</keyword>
<evidence type="ECO:0000259" key="16">
    <source>
        <dbReference type="Pfam" id="PF02874"/>
    </source>
</evidence>
<comment type="subcellular location">
    <subcellularLocation>
        <location evidence="13">Cell membrane</location>
        <topology evidence="13">Peripheral membrane protein</topology>
    </subcellularLocation>
    <subcellularLocation>
        <location evidence="1">Membrane</location>
    </subcellularLocation>
</comment>
<feature type="domain" description="ATP synthase A/B type C-terminal" evidence="17">
    <location>
        <begin position="406"/>
        <end position="466"/>
    </location>
</feature>
<dbReference type="EMBL" id="FCOK02000013">
    <property type="protein sequence ID" value="SAL30229.1"/>
    <property type="molecule type" value="Genomic_DNA"/>
</dbReference>
<dbReference type="EC" id="7.1.2.2" evidence="13"/>
<dbReference type="GO" id="GO:0045259">
    <property type="term" value="C:proton-transporting ATP synthase complex"/>
    <property type="evidence" value="ECO:0007669"/>
    <property type="project" value="UniProtKB-KW"/>
</dbReference>
<evidence type="ECO:0000313" key="19">
    <source>
        <dbReference type="Proteomes" id="UP000054683"/>
    </source>
</evidence>
<evidence type="ECO:0000256" key="9">
    <source>
        <dbReference type="ARBA" id="ARBA00023065"/>
    </source>
</evidence>
<feature type="binding site" evidence="13">
    <location>
        <begin position="206"/>
        <end position="213"/>
    </location>
    <ligand>
        <name>ATP</name>
        <dbReference type="ChEBI" id="CHEBI:30616"/>
    </ligand>
</feature>
<evidence type="ECO:0000256" key="13">
    <source>
        <dbReference type="HAMAP-Rule" id="MF_01347"/>
    </source>
</evidence>
<dbReference type="InterPro" id="IPR024034">
    <property type="entry name" value="ATPase_F1/V1_b/a_C"/>
</dbReference>
<dbReference type="InterPro" id="IPR050053">
    <property type="entry name" value="ATPase_alpha/beta_chains"/>
</dbReference>
<dbReference type="PANTHER" id="PTHR15184">
    <property type="entry name" value="ATP SYNTHASE"/>
    <property type="match status" value="1"/>
</dbReference>
<organism evidence="18 19">
    <name type="scientific">Caballeronia udeis</name>
    <dbReference type="NCBI Taxonomy" id="1232866"/>
    <lineage>
        <taxon>Bacteria</taxon>
        <taxon>Pseudomonadati</taxon>
        <taxon>Pseudomonadota</taxon>
        <taxon>Betaproteobacteria</taxon>
        <taxon>Burkholderiales</taxon>
        <taxon>Burkholderiaceae</taxon>
        <taxon>Caballeronia</taxon>
    </lineage>
</organism>
<feature type="domain" description="ATPase F1/V1/A1 complex alpha/beta subunit N-terminal" evidence="16">
    <location>
        <begin position="60"/>
        <end position="128"/>
    </location>
</feature>
<comment type="function">
    <text evidence="13">Produces ATP from ADP in the presence of a proton gradient across the membrane. The catalytic sites are hosted primarily by the beta subunits.</text>
</comment>
<dbReference type="CDD" id="cd01133">
    <property type="entry name" value="F1-ATPase_beta_CD"/>
    <property type="match status" value="1"/>
</dbReference>
<dbReference type="InterPro" id="IPR020003">
    <property type="entry name" value="ATPase_a/bsu_AS"/>
</dbReference>
<dbReference type="Pfam" id="PF02874">
    <property type="entry name" value="ATP-synt_ab_N"/>
    <property type="match status" value="1"/>
</dbReference>
<keyword evidence="8 13" id="KW-1278">Translocase</keyword>
<dbReference type="GO" id="GO:0005886">
    <property type="term" value="C:plasma membrane"/>
    <property type="evidence" value="ECO:0007669"/>
    <property type="project" value="UniProtKB-SubCell"/>
</dbReference>
<evidence type="ECO:0000256" key="10">
    <source>
        <dbReference type="ARBA" id="ARBA00023136"/>
    </source>
</evidence>
<reference evidence="18 19" key="1">
    <citation type="submission" date="2016-01" db="EMBL/GenBank/DDBJ databases">
        <authorList>
            <person name="Oliw E.H."/>
        </authorList>
    </citation>
    <scope>NUCLEOTIDE SEQUENCE [LARGE SCALE GENOMIC DNA]</scope>
    <source>
        <strain evidence="18">LMG 27134</strain>
    </source>
</reference>
<dbReference type="AlphaFoldDB" id="A0A158GF24"/>
<keyword evidence="12 13" id="KW-0066">ATP synthesis</keyword>
<feature type="region of interest" description="Disordered" evidence="14">
    <location>
        <begin position="515"/>
        <end position="534"/>
    </location>
</feature>
<accession>A0A158GF24</accession>
<name>A0A158GF24_9BURK</name>
<evidence type="ECO:0000256" key="11">
    <source>
        <dbReference type="ARBA" id="ARBA00023196"/>
    </source>
</evidence>
<dbReference type="Pfam" id="PF22919">
    <property type="entry name" value="ATP-synt_VA_C"/>
    <property type="match status" value="1"/>
</dbReference>
<evidence type="ECO:0000259" key="17">
    <source>
        <dbReference type="Pfam" id="PF22919"/>
    </source>
</evidence>
<comment type="catalytic activity">
    <reaction evidence="13">
        <text>ATP + H2O + 4 H(+)(in) = ADP + phosphate + 5 H(+)(out)</text>
        <dbReference type="Rhea" id="RHEA:57720"/>
        <dbReference type="ChEBI" id="CHEBI:15377"/>
        <dbReference type="ChEBI" id="CHEBI:15378"/>
        <dbReference type="ChEBI" id="CHEBI:30616"/>
        <dbReference type="ChEBI" id="CHEBI:43474"/>
        <dbReference type="ChEBI" id="CHEBI:456216"/>
        <dbReference type="EC" id="7.1.2.2"/>
    </reaction>
</comment>
<keyword evidence="3 13" id="KW-0813">Transport</keyword>
<evidence type="ECO:0000256" key="1">
    <source>
        <dbReference type="ARBA" id="ARBA00004370"/>
    </source>
</evidence>
<keyword evidence="11 13" id="KW-0139">CF(1)</keyword>
<dbReference type="InterPro" id="IPR005722">
    <property type="entry name" value="ATP_synth_F1_bsu"/>
</dbReference>
<dbReference type="GO" id="GO:0005524">
    <property type="term" value="F:ATP binding"/>
    <property type="evidence" value="ECO:0007669"/>
    <property type="project" value="UniProtKB-UniRule"/>
</dbReference>
<keyword evidence="9 13" id="KW-0406">Ion transport</keyword>
<feature type="domain" description="ATPase F1/V1/A1 complex alpha/beta subunit nucleotide-binding" evidence="15">
    <location>
        <begin position="186"/>
        <end position="399"/>
    </location>
</feature>
<dbReference type="InterPro" id="IPR036121">
    <property type="entry name" value="ATPase_F1/V1/A1_a/bsu_N_sf"/>
</dbReference>
<evidence type="ECO:0000256" key="3">
    <source>
        <dbReference type="ARBA" id="ARBA00022448"/>
    </source>
</evidence>
<dbReference type="SUPFAM" id="SSF47917">
    <property type="entry name" value="C-terminal domain of alpha and beta subunits of F1 ATP synthase"/>
    <property type="match status" value="1"/>
</dbReference>
<dbReference type="Gene3D" id="3.40.50.300">
    <property type="entry name" value="P-loop containing nucleotide triphosphate hydrolases"/>
    <property type="match status" value="1"/>
</dbReference>
<evidence type="ECO:0000256" key="5">
    <source>
        <dbReference type="ARBA" id="ARBA00022741"/>
    </source>
</evidence>
<sequence length="534" mass="56653">MNHRQPVASIENHPLTVGVENTNATPAESLPGIDQTAVKSAPQKNCPSGVLSDDGREGRVVAVRGAIVDVAFDHAALPLIEESLSIFTDRGPPIIAEVQAHLDESTVRALALQSTNGLNRGTAVRASGGPILVPVGEATLGRLIDVTGTPGDRGAAFADDVPRRPIHRAPPPFASQSAATEIFWTGIKVIDLLTPLAQGGKAATFGGAGVGKTVLVMELIHAMVERYKGISVFAGVGERSREGHEMLLDMRNSGVLPRTVLVYGQMNEPPGARWRVPLTALTVAEYFRDERHQNVLLLMDNVFRFVQAGAEVSGLLGRLPSRVGYQPTLASEVAALQERIVSVGGVSVTAIEAVYVPADDFTDPAVTTIAAHVDSMIVLSRSMAAEGMYPAIDPIASSSILLDPAFVGDEHAAVAIEVRKTIEHYRELQDVISLLGVEELGVDDRRIVGRARRLQRFLSQPFTVTEAFTGVPGRSVAVADTIAGCKAILAGECDTWQESSLYMIGTLDEARAREAASSTAPAAEAKPTAEHVES</sequence>
<evidence type="ECO:0000259" key="15">
    <source>
        <dbReference type="Pfam" id="PF00006"/>
    </source>
</evidence>
<dbReference type="CDD" id="cd18115">
    <property type="entry name" value="ATP-synt_F1_beta_N"/>
    <property type="match status" value="1"/>
</dbReference>
<evidence type="ECO:0000256" key="4">
    <source>
        <dbReference type="ARBA" id="ARBA00022475"/>
    </source>
</evidence>
<dbReference type="CDD" id="cd18110">
    <property type="entry name" value="ATP-synt_F1_beta_C"/>
    <property type="match status" value="1"/>
</dbReference>
<evidence type="ECO:0000256" key="7">
    <source>
        <dbReference type="ARBA" id="ARBA00022840"/>
    </source>
</evidence>
<evidence type="ECO:0000256" key="2">
    <source>
        <dbReference type="ARBA" id="ARBA00008936"/>
    </source>
</evidence>
<protein>
    <recommendedName>
        <fullName evidence="13">ATP synthase subunit beta</fullName>
        <ecNumber evidence="13">7.1.2.2</ecNumber>
    </recommendedName>
    <alternativeName>
        <fullName evidence="13">ATP synthase F1 sector subunit beta</fullName>
    </alternativeName>
    <alternativeName>
        <fullName evidence="13">F-ATPase subunit beta</fullName>
    </alternativeName>
</protein>
<gene>
    <name evidence="13" type="primary">atpD</name>
    <name evidence="18" type="ORF">AWB69_02460</name>
</gene>
<keyword evidence="5 13" id="KW-0547">Nucleotide-binding</keyword>
<dbReference type="Pfam" id="PF00006">
    <property type="entry name" value="ATP-synt_ab"/>
    <property type="match status" value="1"/>
</dbReference>
<dbReference type="PROSITE" id="PS00152">
    <property type="entry name" value="ATPASE_ALPHA_BETA"/>
    <property type="match status" value="1"/>
</dbReference>
<dbReference type="NCBIfam" id="TIGR01039">
    <property type="entry name" value="atpD"/>
    <property type="match status" value="1"/>
</dbReference>
<dbReference type="InterPro" id="IPR004100">
    <property type="entry name" value="ATPase_F1/V1/A1_a/bsu_N"/>
</dbReference>
<dbReference type="GO" id="GO:0046933">
    <property type="term" value="F:proton-transporting ATP synthase activity, rotational mechanism"/>
    <property type="evidence" value="ECO:0007669"/>
    <property type="project" value="UniProtKB-UniRule"/>
</dbReference>
<dbReference type="InterPro" id="IPR000194">
    <property type="entry name" value="ATPase_F1/V1/A1_a/bsu_nucl-bd"/>
</dbReference>
<evidence type="ECO:0000256" key="12">
    <source>
        <dbReference type="ARBA" id="ARBA00023310"/>
    </source>
</evidence>
<proteinExistence type="inferred from homology"/>
<feature type="compositionally biased region" description="Low complexity" evidence="14">
    <location>
        <begin position="515"/>
        <end position="526"/>
    </location>
</feature>
<evidence type="ECO:0000313" key="18">
    <source>
        <dbReference type="EMBL" id="SAL30229.1"/>
    </source>
</evidence>
<keyword evidence="10 13" id="KW-0472">Membrane</keyword>
<evidence type="ECO:0000256" key="8">
    <source>
        <dbReference type="ARBA" id="ARBA00022967"/>
    </source>
</evidence>
<keyword evidence="6 13" id="KW-0375">Hydrogen ion transport</keyword>
<comment type="similarity">
    <text evidence="2 13">Belongs to the ATPase alpha/beta chains family.</text>
</comment>
<dbReference type="SUPFAM" id="SSF50615">
    <property type="entry name" value="N-terminal domain of alpha and beta subunits of F1 ATP synthase"/>
    <property type="match status" value="1"/>
</dbReference>
<dbReference type="PANTHER" id="PTHR15184:SF71">
    <property type="entry name" value="ATP SYNTHASE SUBUNIT BETA, MITOCHONDRIAL"/>
    <property type="match status" value="1"/>
</dbReference>
<evidence type="ECO:0000256" key="6">
    <source>
        <dbReference type="ARBA" id="ARBA00022781"/>
    </source>
</evidence>
<dbReference type="Gene3D" id="1.10.1140.10">
    <property type="entry name" value="Bovine Mitochondrial F1-atpase, Atp Synthase Beta Chain, Chain D, domain 3"/>
    <property type="match status" value="1"/>
</dbReference>
<evidence type="ECO:0000256" key="14">
    <source>
        <dbReference type="SAM" id="MobiDB-lite"/>
    </source>
</evidence>
<keyword evidence="4 13" id="KW-1003">Cell membrane</keyword>